<proteinExistence type="predicted"/>
<feature type="domain" description="Helicase C-terminal" evidence="5">
    <location>
        <begin position="105"/>
        <end position="246"/>
    </location>
</feature>
<keyword evidence="3" id="KW-0067">ATP-binding</keyword>
<dbReference type="InterPro" id="IPR027417">
    <property type="entry name" value="P-loop_NTPase"/>
</dbReference>
<dbReference type="GO" id="GO:0005524">
    <property type="term" value="F:ATP binding"/>
    <property type="evidence" value="ECO:0007669"/>
    <property type="project" value="UniProtKB-KW"/>
</dbReference>
<dbReference type="CDD" id="cd18793">
    <property type="entry name" value="SF2_C_SNF"/>
    <property type="match status" value="1"/>
</dbReference>
<dbReference type="PANTHER" id="PTHR45626">
    <property type="entry name" value="TRANSCRIPTION TERMINATION FACTOR 2-RELATED"/>
    <property type="match status" value="1"/>
</dbReference>
<evidence type="ECO:0000256" key="4">
    <source>
        <dbReference type="SAM" id="MobiDB-lite"/>
    </source>
</evidence>
<protein>
    <recommendedName>
        <fullName evidence="5">Helicase C-terminal domain-containing protein</fullName>
    </recommendedName>
</protein>
<keyword evidence="1" id="KW-0547">Nucleotide-binding</keyword>
<feature type="compositionally biased region" description="Basic and acidic residues" evidence="4">
    <location>
        <begin position="31"/>
        <end position="41"/>
    </location>
</feature>
<organism evidence="6 7">
    <name type="scientific">Peronospora destructor</name>
    <dbReference type="NCBI Taxonomy" id="86335"/>
    <lineage>
        <taxon>Eukaryota</taxon>
        <taxon>Sar</taxon>
        <taxon>Stramenopiles</taxon>
        <taxon>Oomycota</taxon>
        <taxon>Peronosporomycetes</taxon>
        <taxon>Peronosporales</taxon>
        <taxon>Peronosporaceae</taxon>
        <taxon>Peronospora</taxon>
    </lineage>
</organism>
<dbReference type="Pfam" id="PF00271">
    <property type="entry name" value="Helicase_C"/>
    <property type="match status" value="1"/>
</dbReference>
<evidence type="ECO:0000256" key="2">
    <source>
        <dbReference type="ARBA" id="ARBA00022801"/>
    </source>
</evidence>
<keyword evidence="7" id="KW-1185">Reference proteome</keyword>
<dbReference type="InterPro" id="IPR049730">
    <property type="entry name" value="SNF2/RAD54-like_C"/>
</dbReference>
<evidence type="ECO:0000313" key="7">
    <source>
        <dbReference type="Proteomes" id="UP001162029"/>
    </source>
</evidence>
<feature type="region of interest" description="Disordered" evidence="4">
    <location>
        <begin position="27"/>
        <end position="65"/>
    </location>
</feature>
<dbReference type="PROSITE" id="PS51194">
    <property type="entry name" value="HELICASE_CTER"/>
    <property type="match status" value="1"/>
</dbReference>
<feature type="region of interest" description="Disordered" evidence="4">
    <location>
        <begin position="1"/>
        <end position="20"/>
    </location>
</feature>
<accession>A0AAV0VCA9</accession>
<comment type="caution">
    <text evidence="6">The sequence shown here is derived from an EMBL/GenBank/DDBJ whole genome shotgun (WGS) entry which is preliminary data.</text>
</comment>
<feature type="region of interest" description="Disordered" evidence="4">
    <location>
        <begin position="259"/>
        <end position="301"/>
    </location>
</feature>
<reference evidence="6" key="1">
    <citation type="submission" date="2022-12" db="EMBL/GenBank/DDBJ databases">
        <authorList>
            <person name="Webb A."/>
        </authorList>
    </citation>
    <scope>NUCLEOTIDE SEQUENCE</scope>
    <source>
        <strain evidence="6">Pd1</strain>
    </source>
</reference>
<dbReference type="AlphaFoldDB" id="A0AAV0VCA9"/>
<dbReference type="GO" id="GO:0006281">
    <property type="term" value="P:DNA repair"/>
    <property type="evidence" value="ECO:0007669"/>
    <property type="project" value="TreeGrafter"/>
</dbReference>
<keyword evidence="2" id="KW-0378">Hydrolase</keyword>
<dbReference type="SUPFAM" id="SSF52540">
    <property type="entry name" value="P-loop containing nucleoside triphosphate hydrolases"/>
    <property type="match status" value="1"/>
</dbReference>
<dbReference type="GO" id="GO:0008094">
    <property type="term" value="F:ATP-dependent activity, acting on DNA"/>
    <property type="evidence" value="ECO:0007669"/>
    <property type="project" value="TreeGrafter"/>
</dbReference>
<dbReference type="PANTHER" id="PTHR45626:SF14">
    <property type="entry name" value="ATP-DEPENDENT DNA HELICASE (EUROFUNG)"/>
    <property type="match status" value="1"/>
</dbReference>
<dbReference type="InterPro" id="IPR001650">
    <property type="entry name" value="Helicase_C-like"/>
</dbReference>
<sequence>MLLENSNPNPNQNSRHGRRVNQIQQLVNQDQQRDREGQEPRRHGRNPRRGHEASGQNRHQEPRRALDLTRDIHFIDASKAFYAATRIKELKKEFSLGTVTPSGRSSRRQARYLKAIIFSQFKEHIWHTKVAFAQQGVPTADFIAGLTPKMRMKQLIRFRKDSDVNVLLLTEVGSHGLDLSFVTHIFLMDEIWDKSLEEQVISRAHRMGAGQAVVVEQLWMRGSVESQMLRPCETDDRVQPEEDRPEVLASPAQLRVHEVVSPGRSPKKPNTGGGKMFAASSKKRKRHRTNGSDAQKALKGNKNTELQRKLDYVLNNLRLLGEDIVAEPGEVRFHVENEHKEVIRRAIHVMPNRGTRASTNLTASTELPVTTVVTAPTVQTAVRRRPRVRRVVTFKNETLPSSSPHIPVRKRSAPADISVIDNFSDEESKVANAEALEDKEETMMMENDRRHSAKQRSVIAILSSSDDDNEAKPLPLLNDERCNEDKSERQSREGVQD</sequence>
<feature type="region of interest" description="Disordered" evidence="4">
    <location>
        <begin position="440"/>
        <end position="497"/>
    </location>
</feature>
<gene>
    <name evidence="6" type="ORF">PDE001_LOCUS11211</name>
</gene>
<evidence type="ECO:0000313" key="6">
    <source>
        <dbReference type="EMBL" id="CAI5746202.1"/>
    </source>
</evidence>
<dbReference type="InterPro" id="IPR050628">
    <property type="entry name" value="SNF2_RAD54_helicase_TF"/>
</dbReference>
<evidence type="ECO:0000256" key="1">
    <source>
        <dbReference type="ARBA" id="ARBA00022741"/>
    </source>
</evidence>
<dbReference type="GO" id="GO:0005634">
    <property type="term" value="C:nucleus"/>
    <property type="evidence" value="ECO:0007669"/>
    <property type="project" value="TreeGrafter"/>
</dbReference>
<evidence type="ECO:0000256" key="3">
    <source>
        <dbReference type="ARBA" id="ARBA00022840"/>
    </source>
</evidence>
<dbReference type="SMART" id="SM00490">
    <property type="entry name" value="HELICc"/>
    <property type="match status" value="1"/>
</dbReference>
<dbReference type="EMBL" id="CANTFM010002367">
    <property type="protein sequence ID" value="CAI5746202.1"/>
    <property type="molecule type" value="Genomic_DNA"/>
</dbReference>
<dbReference type="Gene3D" id="3.40.50.300">
    <property type="entry name" value="P-loop containing nucleotide triphosphate hydrolases"/>
    <property type="match status" value="1"/>
</dbReference>
<dbReference type="GO" id="GO:0016787">
    <property type="term" value="F:hydrolase activity"/>
    <property type="evidence" value="ECO:0007669"/>
    <property type="project" value="UniProtKB-KW"/>
</dbReference>
<evidence type="ECO:0000259" key="5">
    <source>
        <dbReference type="PROSITE" id="PS51194"/>
    </source>
</evidence>
<name>A0AAV0VCA9_9STRA</name>
<feature type="compositionally biased region" description="Basic and acidic residues" evidence="4">
    <location>
        <begin position="478"/>
        <end position="497"/>
    </location>
</feature>
<feature type="compositionally biased region" description="Polar residues" evidence="4">
    <location>
        <begin position="1"/>
        <end position="14"/>
    </location>
</feature>
<dbReference type="Proteomes" id="UP001162029">
    <property type="component" value="Unassembled WGS sequence"/>
</dbReference>